<dbReference type="InterPro" id="IPR036236">
    <property type="entry name" value="Znf_C2H2_sf"/>
</dbReference>
<dbReference type="Pfam" id="PF07776">
    <property type="entry name" value="zf-AD"/>
    <property type="match status" value="1"/>
</dbReference>
<dbReference type="SMART" id="SM00355">
    <property type="entry name" value="ZnF_C2H2"/>
    <property type="match status" value="5"/>
</dbReference>
<evidence type="ECO:0000256" key="11">
    <source>
        <dbReference type="PROSITE-ProRule" id="PRU01263"/>
    </source>
</evidence>
<evidence type="ECO:0000256" key="1">
    <source>
        <dbReference type="ARBA" id="ARBA00004123"/>
    </source>
</evidence>
<dbReference type="InterPro" id="IPR012934">
    <property type="entry name" value="Znf_AD"/>
</dbReference>
<comment type="subcellular location">
    <subcellularLocation>
        <location evidence="1">Nucleus</location>
    </subcellularLocation>
</comment>
<feature type="domain" description="C2H2-type" evidence="12">
    <location>
        <begin position="128"/>
        <end position="156"/>
    </location>
</feature>
<dbReference type="PROSITE" id="PS50157">
    <property type="entry name" value="ZINC_FINGER_C2H2_2"/>
    <property type="match status" value="5"/>
</dbReference>
<evidence type="ECO:0000256" key="3">
    <source>
        <dbReference type="ARBA" id="ARBA00022723"/>
    </source>
</evidence>
<evidence type="ECO:0000256" key="6">
    <source>
        <dbReference type="ARBA" id="ARBA00022833"/>
    </source>
</evidence>
<dbReference type="GO" id="GO:0008270">
    <property type="term" value="F:zinc ion binding"/>
    <property type="evidence" value="ECO:0007669"/>
    <property type="project" value="UniProtKB-UniRule"/>
</dbReference>
<feature type="binding site" evidence="11">
    <location>
        <position position="47"/>
    </location>
    <ligand>
        <name>Zn(2+)</name>
        <dbReference type="ChEBI" id="CHEBI:29105"/>
    </ligand>
</feature>
<keyword evidence="7" id="KW-0805">Transcription regulation</keyword>
<keyword evidence="15" id="KW-1185">Reference proteome</keyword>
<evidence type="ECO:0000259" key="13">
    <source>
        <dbReference type="PROSITE" id="PS51915"/>
    </source>
</evidence>
<dbReference type="AlphaFoldDB" id="A0A8J6HVE7"/>
<reference evidence="14" key="2">
    <citation type="submission" date="2021-08" db="EMBL/GenBank/DDBJ databases">
        <authorList>
            <person name="Eriksson T."/>
        </authorList>
    </citation>
    <scope>NUCLEOTIDE SEQUENCE</scope>
    <source>
        <strain evidence="14">Stoneville</strain>
        <tissue evidence="14">Whole head</tissue>
    </source>
</reference>
<dbReference type="PROSITE" id="PS51915">
    <property type="entry name" value="ZAD"/>
    <property type="match status" value="1"/>
</dbReference>
<evidence type="ECO:0000256" key="7">
    <source>
        <dbReference type="ARBA" id="ARBA00023015"/>
    </source>
</evidence>
<dbReference type="Gene3D" id="3.40.1800.20">
    <property type="match status" value="1"/>
</dbReference>
<evidence type="ECO:0000313" key="15">
    <source>
        <dbReference type="Proteomes" id="UP000719412"/>
    </source>
</evidence>
<sequence length="257" mass="29970">MDLQICRICFVQVNENNSFHWQDLANIIAACTSIKVTESDGFPQFICKECTERARDAFNFRMLCEESDMYLRINEILDIEENEEEIVDEDRSSDPEKIKEQLKCRSCNMVFYYKKPLIKHEQKHKEGFSCKDCGKNYASAKHLAIHISIKKRKGSHLCQICGKAYTMPENLKRHQRVHNGIRPFTCKLCDKSFTQSNELKSHMISHSSEKKFLCSYCGHKYARETSLQVHITRIHSSVSQQFNCRICGRSFKGFSQT</sequence>
<evidence type="ECO:0000256" key="10">
    <source>
        <dbReference type="PROSITE-ProRule" id="PRU00042"/>
    </source>
</evidence>
<keyword evidence="8" id="KW-0804">Transcription</keyword>
<keyword evidence="4" id="KW-0677">Repeat</keyword>
<evidence type="ECO:0000256" key="4">
    <source>
        <dbReference type="ARBA" id="ARBA00022737"/>
    </source>
</evidence>
<proteinExistence type="inferred from homology"/>
<evidence type="ECO:0000256" key="2">
    <source>
        <dbReference type="ARBA" id="ARBA00006991"/>
    </source>
</evidence>
<reference evidence="14" key="1">
    <citation type="journal article" date="2020" name="J Insects Food Feed">
        <title>The yellow mealworm (Tenebrio molitor) genome: a resource for the emerging insects as food and feed industry.</title>
        <authorList>
            <person name="Eriksson T."/>
            <person name="Andere A."/>
            <person name="Kelstrup H."/>
            <person name="Emery V."/>
            <person name="Picard C."/>
        </authorList>
    </citation>
    <scope>NUCLEOTIDE SEQUENCE</scope>
    <source>
        <strain evidence="14">Stoneville</strain>
        <tissue evidence="14">Whole head</tissue>
    </source>
</reference>
<dbReference type="Pfam" id="PF00096">
    <property type="entry name" value="zf-C2H2"/>
    <property type="match status" value="4"/>
</dbReference>
<keyword evidence="9" id="KW-0539">Nucleus</keyword>
<dbReference type="PANTHER" id="PTHR24394:SF39">
    <property type="entry name" value="ZINC FINGER AND BTB DOMAIN CONTAINING 14"/>
    <property type="match status" value="1"/>
</dbReference>
<evidence type="ECO:0000256" key="9">
    <source>
        <dbReference type="ARBA" id="ARBA00023242"/>
    </source>
</evidence>
<dbReference type="Proteomes" id="UP000719412">
    <property type="component" value="Unassembled WGS sequence"/>
</dbReference>
<keyword evidence="3 11" id="KW-0479">Metal-binding</keyword>
<dbReference type="FunFam" id="3.30.160.60:FF:000193">
    <property type="entry name" value="Zinc finger protein 300"/>
    <property type="match status" value="1"/>
</dbReference>
<feature type="domain" description="ZAD" evidence="13">
    <location>
        <begin position="4"/>
        <end position="74"/>
    </location>
</feature>
<accession>A0A8J6HVE7</accession>
<feature type="binding site" evidence="11">
    <location>
        <position position="6"/>
    </location>
    <ligand>
        <name>Zn(2+)</name>
        <dbReference type="ChEBI" id="CHEBI:29105"/>
    </ligand>
</feature>
<dbReference type="PANTHER" id="PTHR24394">
    <property type="entry name" value="ZINC FINGER PROTEIN"/>
    <property type="match status" value="1"/>
</dbReference>
<gene>
    <name evidence="14" type="ORF">GEV33_000085</name>
</gene>
<evidence type="ECO:0000259" key="12">
    <source>
        <dbReference type="PROSITE" id="PS50157"/>
    </source>
</evidence>
<dbReference type="SUPFAM" id="SSF57667">
    <property type="entry name" value="beta-beta-alpha zinc fingers"/>
    <property type="match status" value="3"/>
</dbReference>
<keyword evidence="5 10" id="KW-0863">Zinc-finger</keyword>
<evidence type="ECO:0000256" key="5">
    <source>
        <dbReference type="ARBA" id="ARBA00022771"/>
    </source>
</evidence>
<organism evidence="14 15">
    <name type="scientific">Tenebrio molitor</name>
    <name type="common">Yellow mealworm beetle</name>
    <dbReference type="NCBI Taxonomy" id="7067"/>
    <lineage>
        <taxon>Eukaryota</taxon>
        <taxon>Metazoa</taxon>
        <taxon>Ecdysozoa</taxon>
        <taxon>Arthropoda</taxon>
        <taxon>Hexapoda</taxon>
        <taxon>Insecta</taxon>
        <taxon>Pterygota</taxon>
        <taxon>Neoptera</taxon>
        <taxon>Endopterygota</taxon>
        <taxon>Coleoptera</taxon>
        <taxon>Polyphaga</taxon>
        <taxon>Cucujiformia</taxon>
        <taxon>Tenebrionidae</taxon>
        <taxon>Tenebrio</taxon>
    </lineage>
</organism>
<dbReference type="GO" id="GO:0000981">
    <property type="term" value="F:DNA-binding transcription factor activity, RNA polymerase II-specific"/>
    <property type="evidence" value="ECO:0007669"/>
    <property type="project" value="TreeGrafter"/>
</dbReference>
<dbReference type="SMART" id="SM00868">
    <property type="entry name" value="zf-AD"/>
    <property type="match status" value="1"/>
</dbReference>
<dbReference type="EMBL" id="JABDTM020000110">
    <property type="protein sequence ID" value="KAH0822706.1"/>
    <property type="molecule type" value="Genomic_DNA"/>
</dbReference>
<feature type="domain" description="C2H2-type" evidence="12">
    <location>
        <begin position="184"/>
        <end position="211"/>
    </location>
</feature>
<feature type="binding site" evidence="11">
    <location>
        <position position="50"/>
    </location>
    <ligand>
        <name>Zn(2+)</name>
        <dbReference type="ChEBI" id="CHEBI:29105"/>
    </ligand>
</feature>
<feature type="binding site" evidence="11">
    <location>
        <position position="9"/>
    </location>
    <ligand>
        <name>Zn(2+)</name>
        <dbReference type="ChEBI" id="CHEBI:29105"/>
    </ligand>
</feature>
<evidence type="ECO:0000313" key="14">
    <source>
        <dbReference type="EMBL" id="KAH0822706.1"/>
    </source>
</evidence>
<dbReference type="GO" id="GO:0005634">
    <property type="term" value="C:nucleus"/>
    <property type="evidence" value="ECO:0007669"/>
    <property type="project" value="UniProtKB-SubCell"/>
</dbReference>
<comment type="caution">
    <text evidence="14">The sequence shown here is derived from an EMBL/GenBank/DDBJ whole genome shotgun (WGS) entry which is preliminary data.</text>
</comment>
<feature type="domain" description="C2H2-type" evidence="12">
    <location>
        <begin position="212"/>
        <end position="240"/>
    </location>
</feature>
<protein>
    <recommendedName>
        <fullName evidence="16">Zinc finger protein</fullName>
    </recommendedName>
</protein>
<name>A0A8J6HVE7_TENMO</name>
<feature type="domain" description="C2H2-type" evidence="12">
    <location>
        <begin position="156"/>
        <end position="183"/>
    </location>
</feature>
<dbReference type="PROSITE" id="PS00028">
    <property type="entry name" value="ZINC_FINGER_C2H2_1"/>
    <property type="match status" value="4"/>
</dbReference>
<dbReference type="SUPFAM" id="SSF57716">
    <property type="entry name" value="Glucocorticoid receptor-like (DNA-binding domain)"/>
    <property type="match status" value="1"/>
</dbReference>
<comment type="similarity">
    <text evidence="2">Belongs to the krueppel C2H2-type zinc-finger protein family.</text>
</comment>
<evidence type="ECO:0000256" key="8">
    <source>
        <dbReference type="ARBA" id="ARBA00023163"/>
    </source>
</evidence>
<dbReference type="Gene3D" id="3.30.160.60">
    <property type="entry name" value="Classic Zinc Finger"/>
    <property type="match status" value="4"/>
</dbReference>
<dbReference type="InterPro" id="IPR013087">
    <property type="entry name" value="Znf_C2H2_type"/>
</dbReference>
<dbReference type="FunFam" id="3.30.160.60:FF:000309">
    <property type="entry name" value="zinc finger X-chromosomal protein-like"/>
    <property type="match status" value="1"/>
</dbReference>
<evidence type="ECO:0008006" key="16">
    <source>
        <dbReference type="Google" id="ProtNLM"/>
    </source>
</evidence>
<keyword evidence="6 11" id="KW-0862">Zinc</keyword>
<feature type="domain" description="C2H2-type" evidence="12">
    <location>
        <begin position="102"/>
        <end position="124"/>
    </location>
</feature>